<evidence type="ECO:0000313" key="3">
    <source>
        <dbReference type="EMBL" id="GAB0057963.1"/>
    </source>
</evidence>
<dbReference type="PANTHER" id="PTHR43249">
    <property type="entry name" value="UDP-N-ACETYL-2-AMINO-2-DEOXY-D-GLUCURONATE OXIDASE"/>
    <property type="match status" value="1"/>
</dbReference>
<dbReference type="Proteomes" id="UP001628193">
    <property type="component" value="Unassembled WGS sequence"/>
</dbReference>
<feature type="domain" description="GFO/IDH/MocA-like oxidoreductase" evidence="2">
    <location>
        <begin position="152"/>
        <end position="248"/>
    </location>
</feature>
<sequence length="334" mass="36216">MTPVRLAILGVSGIASGYVKVARALPGVTLEAVWGRDAARTRAFAARHAIPRAETELSAILASPTIDGVLILTEPARHIELATLALEHDKPMLIEKPLGMELTACRAFVARAQASDLPIGVVSPYRFNPLLAGIKADLDRIDPEAPKIAQLTLFWPRDEAYYRHGDGWRSRDGAVLVNQGIHWIDTLNWFFGHPERVEACSWPSRPFLSGADAGAVLLAYPRHATVLIAAGTFAPEREDQLVIHHPGGRIDYAALRGPPAPRHFRERLGRWLLGGPVWGRALPDMMALQLADFVSALRERRPPAVTLADGLSALEVALAASLPSRLPESATAPA</sequence>
<feature type="domain" description="Gfo/Idh/MocA-like oxidoreductase N-terminal" evidence="1">
    <location>
        <begin position="5"/>
        <end position="117"/>
    </location>
</feature>
<reference evidence="3 4" key="1">
    <citation type="submission" date="2024-05" db="EMBL/GenBank/DDBJ databases">
        <authorList>
            <consortium name="Candidatus Magnetaquicoccaceae bacterium FCR-1 genome sequencing consortium"/>
            <person name="Shimoshige H."/>
            <person name="Shimamura S."/>
            <person name="Taoka A."/>
            <person name="Kobayashi H."/>
            <person name="Maekawa T."/>
        </authorList>
    </citation>
    <scope>NUCLEOTIDE SEQUENCE [LARGE SCALE GENOMIC DNA]</scope>
    <source>
        <strain evidence="3 4">FCR-1</strain>
    </source>
</reference>
<dbReference type="Gene3D" id="3.30.360.10">
    <property type="entry name" value="Dihydrodipicolinate Reductase, domain 2"/>
    <property type="match status" value="1"/>
</dbReference>
<name>A0ABQ0CAQ0_9PROT</name>
<dbReference type="Pfam" id="PF01408">
    <property type="entry name" value="GFO_IDH_MocA"/>
    <property type="match status" value="1"/>
</dbReference>
<keyword evidence="3" id="KW-0560">Oxidoreductase</keyword>
<reference evidence="3 4" key="2">
    <citation type="submission" date="2024-09" db="EMBL/GenBank/DDBJ databases">
        <title>Draft genome sequence of Candidatus Magnetaquicoccaceae bacterium FCR-1.</title>
        <authorList>
            <person name="Shimoshige H."/>
            <person name="Shimamura S."/>
            <person name="Taoka A."/>
            <person name="Kobayashi H."/>
            <person name="Maekawa T."/>
        </authorList>
    </citation>
    <scope>NUCLEOTIDE SEQUENCE [LARGE SCALE GENOMIC DNA]</scope>
    <source>
        <strain evidence="3 4">FCR-1</strain>
    </source>
</reference>
<organism evidence="3 4">
    <name type="scientific">Candidatus Magnetaquiglobus chichijimensis</name>
    <dbReference type="NCBI Taxonomy" id="3141448"/>
    <lineage>
        <taxon>Bacteria</taxon>
        <taxon>Pseudomonadati</taxon>
        <taxon>Pseudomonadota</taxon>
        <taxon>Magnetococcia</taxon>
        <taxon>Magnetococcales</taxon>
        <taxon>Candidatus Magnetaquicoccaceae</taxon>
        <taxon>Candidatus Magnetaquiglobus</taxon>
    </lineage>
</organism>
<dbReference type="SUPFAM" id="SSF51735">
    <property type="entry name" value="NAD(P)-binding Rossmann-fold domains"/>
    <property type="match status" value="1"/>
</dbReference>
<protein>
    <submittedName>
        <fullName evidence="3">Scyllo-inositol 2-dehydrogenase (NADP(+)) IolU</fullName>
        <ecNumber evidence="3">1.1.1.371</ecNumber>
    </submittedName>
</protein>
<dbReference type="GO" id="GO:0102497">
    <property type="term" value="F:scyllo-inositol dehydrogenase (NADP+) activity"/>
    <property type="evidence" value="ECO:0007669"/>
    <property type="project" value="UniProtKB-EC"/>
</dbReference>
<dbReference type="InterPro" id="IPR000683">
    <property type="entry name" value="Gfo/Idh/MocA-like_OxRdtase_N"/>
</dbReference>
<dbReference type="EC" id="1.1.1.371" evidence="3"/>
<evidence type="ECO:0000259" key="2">
    <source>
        <dbReference type="Pfam" id="PF22725"/>
    </source>
</evidence>
<evidence type="ECO:0000259" key="1">
    <source>
        <dbReference type="Pfam" id="PF01408"/>
    </source>
</evidence>
<evidence type="ECO:0000313" key="4">
    <source>
        <dbReference type="Proteomes" id="UP001628193"/>
    </source>
</evidence>
<dbReference type="InterPro" id="IPR052515">
    <property type="entry name" value="Gfo/Idh/MocA_Oxidoreductase"/>
</dbReference>
<dbReference type="EMBL" id="BAAFGK010000004">
    <property type="protein sequence ID" value="GAB0057963.1"/>
    <property type="molecule type" value="Genomic_DNA"/>
</dbReference>
<accession>A0ABQ0CAQ0</accession>
<dbReference type="PANTHER" id="PTHR43249:SF1">
    <property type="entry name" value="D-GLUCOSIDE 3-DEHYDROGENASE"/>
    <property type="match status" value="1"/>
</dbReference>
<dbReference type="SUPFAM" id="SSF55347">
    <property type="entry name" value="Glyceraldehyde-3-phosphate dehydrogenase-like, C-terminal domain"/>
    <property type="match status" value="1"/>
</dbReference>
<gene>
    <name evidence="3" type="primary">iolU</name>
    <name evidence="3" type="ORF">SIID45300_02298</name>
</gene>
<dbReference type="RefSeq" id="WP_420905645.1">
    <property type="nucleotide sequence ID" value="NZ_BAAFGK010000004.1"/>
</dbReference>
<dbReference type="InterPro" id="IPR036291">
    <property type="entry name" value="NAD(P)-bd_dom_sf"/>
</dbReference>
<comment type="caution">
    <text evidence="3">The sequence shown here is derived from an EMBL/GenBank/DDBJ whole genome shotgun (WGS) entry which is preliminary data.</text>
</comment>
<proteinExistence type="predicted"/>
<keyword evidence="4" id="KW-1185">Reference proteome</keyword>
<dbReference type="Pfam" id="PF22725">
    <property type="entry name" value="GFO_IDH_MocA_C3"/>
    <property type="match status" value="1"/>
</dbReference>
<dbReference type="InterPro" id="IPR055170">
    <property type="entry name" value="GFO_IDH_MocA-like_dom"/>
</dbReference>
<dbReference type="Gene3D" id="3.40.50.720">
    <property type="entry name" value="NAD(P)-binding Rossmann-like Domain"/>
    <property type="match status" value="1"/>
</dbReference>